<feature type="chain" id="PRO_5002066286" evidence="1">
    <location>
        <begin position="20"/>
        <end position="146"/>
    </location>
</feature>
<name>A0A0B1TVB8_OESDE</name>
<evidence type="ECO:0000313" key="3">
    <source>
        <dbReference type="Proteomes" id="UP000053660"/>
    </source>
</evidence>
<dbReference type="EMBL" id="KN549203">
    <property type="protein sequence ID" value="KHJ99822.1"/>
    <property type="molecule type" value="Genomic_DNA"/>
</dbReference>
<gene>
    <name evidence="2" type="ORF">OESDEN_00161</name>
</gene>
<protein>
    <submittedName>
        <fullName evidence="2">Uncharacterized protein</fullName>
    </submittedName>
</protein>
<evidence type="ECO:0000256" key="1">
    <source>
        <dbReference type="SAM" id="SignalP"/>
    </source>
</evidence>
<evidence type="ECO:0000313" key="2">
    <source>
        <dbReference type="EMBL" id="KHJ99822.1"/>
    </source>
</evidence>
<feature type="signal peptide" evidence="1">
    <location>
        <begin position="1"/>
        <end position="19"/>
    </location>
</feature>
<reference evidence="2 3" key="1">
    <citation type="submission" date="2014-03" db="EMBL/GenBank/DDBJ databases">
        <title>Draft genome of the hookworm Oesophagostomum dentatum.</title>
        <authorList>
            <person name="Mitreva M."/>
        </authorList>
    </citation>
    <scope>NUCLEOTIDE SEQUENCE [LARGE SCALE GENOMIC DNA]</scope>
    <source>
        <strain evidence="2 3">OD-Hann</strain>
    </source>
</reference>
<keyword evidence="3" id="KW-1185">Reference proteome</keyword>
<proteinExistence type="predicted"/>
<dbReference type="AlphaFoldDB" id="A0A0B1TVB8"/>
<sequence length="146" mass="17028">MRSPQSLLIFFSVIALTLSAVRNKRQYSYTNYYNYNYQYRQPQNYGYNYRQPYPYSYHYRQPNTYGYPSSNYNNYGGYTQPSYGYSNHYNYYRQPSVTTTYYVSDGTVYSKEIDEGTVVYYDNSYRGVIGGSILGAAGALLQSVIG</sequence>
<keyword evidence="1" id="KW-0732">Signal</keyword>
<dbReference type="Proteomes" id="UP000053660">
    <property type="component" value="Unassembled WGS sequence"/>
</dbReference>
<organism evidence="2 3">
    <name type="scientific">Oesophagostomum dentatum</name>
    <name type="common">Nodular worm</name>
    <dbReference type="NCBI Taxonomy" id="61180"/>
    <lineage>
        <taxon>Eukaryota</taxon>
        <taxon>Metazoa</taxon>
        <taxon>Ecdysozoa</taxon>
        <taxon>Nematoda</taxon>
        <taxon>Chromadorea</taxon>
        <taxon>Rhabditida</taxon>
        <taxon>Rhabditina</taxon>
        <taxon>Rhabditomorpha</taxon>
        <taxon>Strongyloidea</taxon>
        <taxon>Strongylidae</taxon>
        <taxon>Oesophagostomum</taxon>
    </lineage>
</organism>
<accession>A0A0B1TVB8</accession>